<dbReference type="PANTHER" id="PTHR33339:SF1">
    <property type="entry name" value="LYSM DOMAIN-CONTAINING PROTEIN"/>
    <property type="match status" value="1"/>
</dbReference>
<evidence type="ECO:0000259" key="2">
    <source>
        <dbReference type="Pfam" id="PF25278"/>
    </source>
</evidence>
<dbReference type="PANTHER" id="PTHR33339">
    <property type="entry name" value="LYSM DOMAIN-CONTAINING PROTEIN"/>
    <property type="match status" value="1"/>
</dbReference>
<keyword evidence="1" id="KW-0732">Signal</keyword>
<keyword evidence="4" id="KW-1185">Reference proteome</keyword>
<dbReference type="EMBL" id="AVOT02003250">
    <property type="protein sequence ID" value="MBW0472939.1"/>
    <property type="molecule type" value="Genomic_DNA"/>
</dbReference>
<dbReference type="OrthoDB" id="2504711at2759"/>
<feature type="signal peptide" evidence="1">
    <location>
        <begin position="1"/>
        <end position="25"/>
    </location>
</feature>
<gene>
    <name evidence="3" type="ORF">O181_012654</name>
</gene>
<name>A0A9Q3BWR6_9BASI</name>
<organism evidence="3 4">
    <name type="scientific">Austropuccinia psidii MF-1</name>
    <dbReference type="NCBI Taxonomy" id="1389203"/>
    <lineage>
        <taxon>Eukaryota</taxon>
        <taxon>Fungi</taxon>
        <taxon>Dikarya</taxon>
        <taxon>Basidiomycota</taxon>
        <taxon>Pucciniomycotina</taxon>
        <taxon>Pucciniomycetes</taxon>
        <taxon>Pucciniales</taxon>
        <taxon>Sphaerophragmiaceae</taxon>
        <taxon>Austropuccinia</taxon>
    </lineage>
</organism>
<dbReference type="Pfam" id="PF25278">
    <property type="entry name" value="DUF7872"/>
    <property type="match status" value="1"/>
</dbReference>
<evidence type="ECO:0000256" key="1">
    <source>
        <dbReference type="SAM" id="SignalP"/>
    </source>
</evidence>
<sequence length="449" mass="50206">MIVAFNLIFSPTCLLWFLLLSNILSFPFSQPSWNSTAFLKLTSNNRNSKNSALSQDPCSKFPLTPELWNSLELDEYLRNYPGGQNLSLQAYVEKIGAINFECGIGRTCTADEICMPVRGRDWYVLVATQNWNFFRNELFRGTAFAFSIVQGLATSLVNDFAPHISDTLAIQSTFLGVFAGLCGAIPGFLFPQSIAFFGSKIWPFVQGDTGLIAGTAWTYHNIWAPLPSDEFSKAKDVEYLLSRAQAETQQKINVDTTKVMRHGISTDEGLYGVLRNGFFLDNHNSDEEISEGDLQAAMSSVAKARLLAAMWKALGYFIVRGNTSCTHDGLNGALSGIDVLSYCNKDGIMMNIAQSYKGKLVDRFLHAPLLQSKYNMTVQYLVEQSWDCQQKYTVYCYDPYENRVLPPDPQAACIVSFAVCDMTREDIRQAAKKKGILRACREVGRIPRI</sequence>
<protein>
    <recommendedName>
        <fullName evidence="2">DUF7872 domain-containing protein</fullName>
    </recommendedName>
</protein>
<dbReference type="InterPro" id="IPR057194">
    <property type="entry name" value="DUF7872"/>
</dbReference>
<feature type="chain" id="PRO_5040235420" description="DUF7872 domain-containing protein" evidence="1">
    <location>
        <begin position="26"/>
        <end position="449"/>
    </location>
</feature>
<evidence type="ECO:0000313" key="3">
    <source>
        <dbReference type="EMBL" id="MBW0472939.1"/>
    </source>
</evidence>
<evidence type="ECO:0000313" key="4">
    <source>
        <dbReference type="Proteomes" id="UP000765509"/>
    </source>
</evidence>
<dbReference type="AlphaFoldDB" id="A0A9Q3BWR6"/>
<dbReference type="Proteomes" id="UP000765509">
    <property type="component" value="Unassembled WGS sequence"/>
</dbReference>
<accession>A0A9Q3BWR6</accession>
<comment type="caution">
    <text evidence="3">The sequence shown here is derived from an EMBL/GenBank/DDBJ whole genome shotgun (WGS) entry which is preliminary data.</text>
</comment>
<feature type="domain" description="DUF7872" evidence="2">
    <location>
        <begin position="227"/>
        <end position="447"/>
    </location>
</feature>
<proteinExistence type="predicted"/>
<reference evidence="3" key="1">
    <citation type="submission" date="2021-03" db="EMBL/GenBank/DDBJ databases">
        <title>Draft genome sequence of rust myrtle Austropuccinia psidii MF-1, a brazilian biotype.</title>
        <authorList>
            <person name="Quecine M.C."/>
            <person name="Pachon D.M.R."/>
            <person name="Bonatelli M.L."/>
            <person name="Correr F.H."/>
            <person name="Franceschini L.M."/>
            <person name="Leite T.F."/>
            <person name="Margarido G.R.A."/>
            <person name="Almeida C.A."/>
            <person name="Ferrarezi J.A."/>
            <person name="Labate C.A."/>
        </authorList>
    </citation>
    <scope>NUCLEOTIDE SEQUENCE</scope>
    <source>
        <strain evidence="3">MF-1</strain>
    </source>
</reference>